<evidence type="ECO:0008006" key="3">
    <source>
        <dbReference type="Google" id="ProtNLM"/>
    </source>
</evidence>
<keyword evidence="2" id="KW-1185">Reference proteome</keyword>
<dbReference type="RefSeq" id="XP_067820721.1">
    <property type="nucleotide sequence ID" value="XM_067964400.1"/>
</dbReference>
<dbReference type="InterPro" id="IPR009991">
    <property type="entry name" value="DCTN3"/>
</dbReference>
<dbReference type="PANTHER" id="PTHR28360">
    <property type="entry name" value="DYNACTIN SUBUNIT 3"/>
    <property type="match status" value="1"/>
</dbReference>
<proteinExistence type="predicted"/>
<accession>A0A976IGM9</accession>
<dbReference type="Proteomes" id="UP000294530">
    <property type="component" value="Unassembled WGS sequence"/>
</dbReference>
<protein>
    <recommendedName>
        <fullName evidence="3">Dynactin subunit 3</fullName>
    </recommendedName>
</protein>
<dbReference type="GeneID" id="94350071"/>
<dbReference type="Pfam" id="PF07426">
    <property type="entry name" value="Dynactin_p22"/>
    <property type="match status" value="1"/>
</dbReference>
<dbReference type="AlphaFoldDB" id="A0A976IGM9"/>
<gene>
    <name evidence="1" type="ORF">CCR75_006330</name>
</gene>
<dbReference type="PANTHER" id="PTHR28360:SF1">
    <property type="entry name" value="DYNACTIN SUBUNIT 3"/>
    <property type="match status" value="1"/>
</dbReference>
<dbReference type="KEGG" id="blac:94350071"/>
<reference evidence="1 2" key="1">
    <citation type="journal article" date="2021" name="Genome Biol.">
        <title>AFLAP: assembly-free linkage analysis pipeline using k-mers from genome sequencing data.</title>
        <authorList>
            <person name="Fletcher K."/>
            <person name="Zhang L."/>
            <person name="Gil J."/>
            <person name="Han R."/>
            <person name="Cavanaugh K."/>
            <person name="Michelmore R."/>
        </authorList>
    </citation>
    <scope>NUCLEOTIDE SEQUENCE [LARGE SCALE GENOMIC DNA]</scope>
    <source>
        <strain evidence="1 2">SF5</strain>
    </source>
</reference>
<name>A0A976IGM9_BRELC</name>
<dbReference type="EMBL" id="SHOA02000004">
    <property type="protein sequence ID" value="TDH71222.1"/>
    <property type="molecule type" value="Genomic_DNA"/>
</dbReference>
<sequence>MDVLESREAVLRAKVLGTSPSHTNAAPLVDRLRTLYSQLDHLCAATTGSVKLRELCAFLCLFNMNKIRKSIKLFCMTVDREHADHLQLTSATSFANDSSRAGDELKRAAILSSVDRLQHVTAQLQQMQQLASVLDNLHSPSSHVQTPLTHVEEQIDLQSEAALAIHRRVENVLAMYQQMILVLSEKCVEYDALLNQI</sequence>
<evidence type="ECO:0000313" key="1">
    <source>
        <dbReference type="EMBL" id="TDH71222.1"/>
    </source>
</evidence>
<dbReference type="GO" id="GO:0005869">
    <property type="term" value="C:dynactin complex"/>
    <property type="evidence" value="ECO:0007669"/>
    <property type="project" value="InterPro"/>
</dbReference>
<evidence type="ECO:0000313" key="2">
    <source>
        <dbReference type="Proteomes" id="UP000294530"/>
    </source>
</evidence>
<dbReference type="OrthoDB" id="127812at2759"/>
<organism evidence="1 2">
    <name type="scientific">Bremia lactucae</name>
    <name type="common">Lettuce downy mildew</name>
    <dbReference type="NCBI Taxonomy" id="4779"/>
    <lineage>
        <taxon>Eukaryota</taxon>
        <taxon>Sar</taxon>
        <taxon>Stramenopiles</taxon>
        <taxon>Oomycota</taxon>
        <taxon>Peronosporomycetes</taxon>
        <taxon>Peronosporales</taxon>
        <taxon>Peronosporaceae</taxon>
        <taxon>Bremia</taxon>
    </lineage>
</organism>
<comment type="caution">
    <text evidence="1">The sequence shown here is derived from an EMBL/GenBank/DDBJ whole genome shotgun (WGS) entry which is preliminary data.</text>
</comment>
<dbReference type="GO" id="GO:0061640">
    <property type="term" value="P:cytoskeleton-dependent cytokinesis"/>
    <property type="evidence" value="ECO:0007669"/>
    <property type="project" value="InterPro"/>
</dbReference>